<keyword evidence="4" id="KW-1185">Reference proteome</keyword>
<dbReference type="ExpressionAtlas" id="A0A1B6PQX8">
    <property type="expression patterns" value="baseline"/>
</dbReference>
<dbReference type="Proteomes" id="UP000000768">
    <property type="component" value="Chromosome 5"/>
</dbReference>
<proteinExistence type="predicted"/>
<evidence type="ECO:0000313" key="4">
    <source>
        <dbReference type="Proteomes" id="UP000000768"/>
    </source>
</evidence>
<dbReference type="Gramene" id="KXG28074">
    <property type="protein sequence ID" value="KXG28074"/>
    <property type="gene ID" value="SORBI_3005G081800"/>
</dbReference>
<dbReference type="InParanoid" id="A0A1B6PQX8"/>
<evidence type="ECO:0000256" key="1">
    <source>
        <dbReference type="SAM" id="SignalP"/>
    </source>
</evidence>
<dbReference type="PANTHER" id="PTHR33286:SF53">
    <property type="entry name" value="BIFUNCTIONAL INHIBITOR_PLANT LIPID TRANSFER PROTEIN_SEED STORAGE HELICAL DOMAIN-CONTAINING PROTEIN"/>
    <property type="match status" value="1"/>
</dbReference>
<dbReference type="Pfam" id="PF14368">
    <property type="entry name" value="LTP_2"/>
    <property type="match status" value="1"/>
</dbReference>
<feature type="domain" description="Bifunctional inhibitor/plant lipid transfer protein/seed storage helical" evidence="2">
    <location>
        <begin position="10"/>
        <end position="106"/>
    </location>
</feature>
<dbReference type="PANTHER" id="PTHR33286">
    <property type="entry name" value="BIFUNCTIONAL INHIBITOR/LIPID-TRANSFER PROTEIN/SEED STORAGE 2S ALBUMIN SUPERFAMILY PROTEIN"/>
    <property type="match status" value="1"/>
</dbReference>
<feature type="signal peptide" evidence="1">
    <location>
        <begin position="1"/>
        <end position="24"/>
    </location>
</feature>
<name>A0A1B6PQX8_SORBI</name>
<evidence type="ECO:0000313" key="3">
    <source>
        <dbReference type="EMBL" id="KXG28074.1"/>
    </source>
</evidence>
<accession>A0A1B6PQX8</accession>
<dbReference type="AlphaFoldDB" id="A0A1B6PQX8"/>
<keyword evidence="1" id="KW-0732">Signal</keyword>
<dbReference type="InterPro" id="IPR016140">
    <property type="entry name" value="Bifunc_inhib/LTP/seed_store"/>
</dbReference>
<reference evidence="3 4" key="1">
    <citation type="journal article" date="2009" name="Nature">
        <title>The Sorghum bicolor genome and the diversification of grasses.</title>
        <authorList>
            <person name="Paterson A.H."/>
            <person name="Bowers J.E."/>
            <person name="Bruggmann R."/>
            <person name="Dubchak I."/>
            <person name="Grimwood J."/>
            <person name="Gundlach H."/>
            <person name="Haberer G."/>
            <person name="Hellsten U."/>
            <person name="Mitros T."/>
            <person name="Poliakov A."/>
            <person name="Schmutz J."/>
            <person name="Spannagl M."/>
            <person name="Tang H."/>
            <person name="Wang X."/>
            <person name="Wicker T."/>
            <person name="Bharti A.K."/>
            <person name="Chapman J."/>
            <person name="Feltus F.A."/>
            <person name="Gowik U."/>
            <person name="Grigoriev I.V."/>
            <person name="Lyons E."/>
            <person name="Maher C.A."/>
            <person name="Martis M."/>
            <person name="Narechania A."/>
            <person name="Otillar R.P."/>
            <person name="Penning B.W."/>
            <person name="Salamov A.A."/>
            <person name="Wang Y."/>
            <person name="Zhang L."/>
            <person name="Carpita N.C."/>
            <person name="Freeling M."/>
            <person name="Gingle A.R."/>
            <person name="Hash C.T."/>
            <person name="Keller B."/>
            <person name="Klein P."/>
            <person name="Kresovich S."/>
            <person name="McCann M.C."/>
            <person name="Ming R."/>
            <person name="Peterson D.G."/>
            <person name="Mehboob-ur-Rahman"/>
            <person name="Ware D."/>
            <person name="Westhoff P."/>
            <person name="Mayer K.F."/>
            <person name="Messing J."/>
            <person name="Rokhsar D.S."/>
        </authorList>
    </citation>
    <scope>NUCLEOTIDE SEQUENCE [LARGE SCALE GENOMIC DNA]</scope>
    <source>
        <strain evidence="4">cv. BTx623</strain>
    </source>
</reference>
<dbReference type="EMBL" id="CM000764">
    <property type="protein sequence ID" value="KXG28074.1"/>
    <property type="molecule type" value="Genomic_DNA"/>
</dbReference>
<protein>
    <recommendedName>
        <fullName evidence="2">Bifunctional inhibitor/plant lipid transfer protein/seed storage helical domain-containing protein</fullName>
    </recommendedName>
</protein>
<feature type="chain" id="PRO_5008589061" description="Bifunctional inhibitor/plant lipid transfer protein/seed storage helical domain-containing protein" evidence="1">
    <location>
        <begin position="25"/>
        <end position="113"/>
    </location>
</feature>
<sequence length="113" mass="13043">MFLQKVAALLLVCVVATYPHLAMGNTCTEKHKEAILEQCKEFIRHGPPPHPFPRELHGACCKAARDVPQMNMHCVIKLLTPREEKEYSEDKVVQLKHFCQMRQQQHGRPCRVN</sequence>
<gene>
    <name evidence="3" type="ORF">SORBI_3005G081800</name>
</gene>
<organism evidence="3 4">
    <name type="scientific">Sorghum bicolor</name>
    <name type="common">Sorghum</name>
    <name type="synonym">Sorghum vulgare</name>
    <dbReference type="NCBI Taxonomy" id="4558"/>
    <lineage>
        <taxon>Eukaryota</taxon>
        <taxon>Viridiplantae</taxon>
        <taxon>Streptophyta</taxon>
        <taxon>Embryophyta</taxon>
        <taxon>Tracheophyta</taxon>
        <taxon>Spermatophyta</taxon>
        <taxon>Magnoliopsida</taxon>
        <taxon>Liliopsida</taxon>
        <taxon>Poales</taxon>
        <taxon>Poaceae</taxon>
        <taxon>PACMAD clade</taxon>
        <taxon>Panicoideae</taxon>
        <taxon>Andropogonodae</taxon>
        <taxon>Andropogoneae</taxon>
        <taxon>Sorghinae</taxon>
        <taxon>Sorghum</taxon>
    </lineage>
</organism>
<evidence type="ECO:0000259" key="2">
    <source>
        <dbReference type="Pfam" id="PF14368"/>
    </source>
</evidence>
<reference evidence="4" key="2">
    <citation type="journal article" date="2018" name="Plant J.">
        <title>The Sorghum bicolor reference genome: improved assembly, gene annotations, a transcriptome atlas, and signatures of genome organization.</title>
        <authorList>
            <person name="McCormick R.F."/>
            <person name="Truong S.K."/>
            <person name="Sreedasyam A."/>
            <person name="Jenkins J."/>
            <person name="Shu S."/>
            <person name="Sims D."/>
            <person name="Kennedy M."/>
            <person name="Amirebrahimi M."/>
            <person name="Weers B.D."/>
            <person name="McKinley B."/>
            <person name="Mattison A."/>
            <person name="Morishige D.T."/>
            <person name="Grimwood J."/>
            <person name="Schmutz J."/>
            <person name="Mullet J.E."/>
        </authorList>
    </citation>
    <scope>NUCLEOTIDE SEQUENCE [LARGE SCALE GENOMIC DNA]</scope>
    <source>
        <strain evidence="4">cv. BTx623</strain>
    </source>
</reference>